<protein>
    <recommendedName>
        <fullName evidence="3">HTH tetR-type domain-containing protein</fullName>
    </recommendedName>
</protein>
<reference evidence="4" key="1">
    <citation type="submission" date="2022-12" db="EMBL/GenBank/DDBJ databases">
        <title>Reference genome sequencing for broad-spectrum identification of bacterial and archaeal isolates by mass spectrometry.</title>
        <authorList>
            <person name="Sekiguchi Y."/>
            <person name="Tourlousse D.M."/>
        </authorList>
    </citation>
    <scope>NUCLEOTIDE SEQUENCE</scope>
    <source>
        <strain evidence="4">14</strain>
    </source>
</reference>
<dbReference type="GO" id="GO:0003677">
    <property type="term" value="F:DNA binding"/>
    <property type="evidence" value="ECO:0007669"/>
    <property type="project" value="UniProtKB-UniRule"/>
</dbReference>
<evidence type="ECO:0000259" key="3">
    <source>
        <dbReference type="PROSITE" id="PS50977"/>
    </source>
</evidence>
<dbReference type="RefSeq" id="WP_281882373.1">
    <property type="nucleotide sequence ID" value="NZ_BSDP01000001.1"/>
</dbReference>
<comment type="caution">
    <text evidence="4">The sequence shown here is derived from an EMBL/GenBank/DDBJ whole genome shotgun (WGS) entry which is preliminary data.</text>
</comment>
<dbReference type="EMBL" id="BSDP01000001">
    <property type="protein sequence ID" value="GLI26374.1"/>
    <property type="molecule type" value="Genomic_DNA"/>
</dbReference>
<evidence type="ECO:0000256" key="2">
    <source>
        <dbReference type="PROSITE-ProRule" id="PRU00335"/>
    </source>
</evidence>
<evidence type="ECO:0000313" key="5">
    <source>
        <dbReference type="Proteomes" id="UP001144396"/>
    </source>
</evidence>
<accession>A0A9W6CT65</accession>
<feature type="domain" description="HTH tetR-type" evidence="3">
    <location>
        <begin position="6"/>
        <end position="66"/>
    </location>
</feature>
<proteinExistence type="predicted"/>
<name>A0A9W6CT65_9MICO</name>
<organism evidence="4 5">
    <name type="scientific">Agromyces rhizosphaerae</name>
    <dbReference type="NCBI Taxonomy" id="88374"/>
    <lineage>
        <taxon>Bacteria</taxon>
        <taxon>Bacillati</taxon>
        <taxon>Actinomycetota</taxon>
        <taxon>Actinomycetes</taxon>
        <taxon>Micrococcales</taxon>
        <taxon>Microbacteriaceae</taxon>
        <taxon>Agromyces</taxon>
    </lineage>
</organism>
<dbReference type="InterPro" id="IPR009057">
    <property type="entry name" value="Homeodomain-like_sf"/>
</dbReference>
<gene>
    <name evidence="4" type="ORF">ARHIZOSPH14_06160</name>
</gene>
<dbReference type="PROSITE" id="PS50977">
    <property type="entry name" value="HTH_TETR_2"/>
    <property type="match status" value="1"/>
</dbReference>
<evidence type="ECO:0000256" key="1">
    <source>
        <dbReference type="ARBA" id="ARBA00023125"/>
    </source>
</evidence>
<evidence type="ECO:0000313" key="4">
    <source>
        <dbReference type="EMBL" id="GLI26374.1"/>
    </source>
</evidence>
<dbReference type="AlphaFoldDB" id="A0A9W6CT65"/>
<dbReference type="InterPro" id="IPR001647">
    <property type="entry name" value="HTH_TetR"/>
</dbReference>
<feature type="DNA-binding region" description="H-T-H motif" evidence="2">
    <location>
        <begin position="29"/>
        <end position="48"/>
    </location>
</feature>
<dbReference type="Gene3D" id="1.10.357.10">
    <property type="entry name" value="Tetracycline Repressor, domain 2"/>
    <property type="match status" value="1"/>
</dbReference>
<dbReference type="Proteomes" id="UP001144396">
    <property type="component" value="Unassembled WGS sequence"/>
</dbReference>
<sequence length="193" mass="20891">MDPRQARTQRSLHSSVVELIERMPLADVSVTDAARAAGVSRDTFYRHAPSVADVLAAALGEELDEAATEFATARGTGRERFETAERALFAHIAHRRGVYLHAMSPRLASPVRVMLLERIEVSLREYLAEHPEVAPEPQGALTGDALYDLYAAYGAAGTVGAIEHWLVGGAEGHPDAVARGVLAVTAPWWWRGA</sequence>
<dbReference type="SUPFAM" id="SSF46689">
    <property type="entry name" value="Homeodomain-like"/>
    <property type="match status" value="1"/>
</dbReference>
<keyword evidence="5" id="KW-1185">Reference proteome</keyword>
<keyword evidence="1 2" id="KW-0238">DNA-binding</keyword>